<organism evidence="2">
    <name type="scientific">Mucochytrium quahogii</name>
    <dbReference type="NCBI Taxonomy" id="96639"/>
    <lineage>
        <taxon>Eukaryota</taxon>
        <taxon>Sar</taxon>
        <taxon>Stramenopiles</taxon>
        <taxon>Bigyra</taxon>
        <taxon>Labyrinthulomycetes</taxon>
        <taxon>Thraustochytrida</taxon>
        <taxon>Thraustochytriidae</taxon>
        <taxon>Mucochytrium</taxon>
    </lineage>
</organism>
<evidence type="ECO:0000313" key="2">
    <source>
        <dbReference type="EMBL" id="CAD9697381.1"/>
    </source>
</evidence>
<keyword evidence="1" id="KW-1133">Transmembrane helix</keyword>
<name>A0A7S2SEP3_9STRA</name>
<protein>
    <submittedName>
        <fullName evidence="2">Uncharacterized protein</fullName>
    </submittedName>
</protein>
<keyword evidence="1" id="KW-0812">Transmembrane</keyword>
<sequence>MNSASGDGAPLVGSDTYVSKGVTHGVSGRSRYRMTFIYAGLVMLGLLAMHFAFRSTDTAPRMAVRPARVETGGPRLIGSGVKGVVQARAPQYIKSLTVVNKCEVPVHVKAVYRKSAEAEVMEEKDLEVDGGASVTFEEKVYTVSTYQAVAPIYNISVWVDKATVHEHIPKVSTVVGTYNLEITCDDENDSTKFTLKGSA</sequence>
<feature type="transmembrane region" description="Helical" evidence="1">
    <location>
        <begin position="35"/>
        <end position="53"/>
    </location>
</feature>
<reference evidence="2" key="1">
    <citation type="submission" date="2021-01" db="EMBL/GenBank/DDBJ databases">
        <authorList>
            <person name="Corre E."/>
            <person name="Pelletier E."/>
            <person name="Niang G."/>
            <person name="Scheremetjew M."/>
            <person name="Finn R."/>
            <person name="Kale V."/>
            <person name="Holt S."/>
            <person name="Cochrane G."/>
            <person name="Meng A."/>
            <person name="Brown T."/>
            <person name="Cohen L."/>
        </authorList>
    </citation>
    <scope>NUCLEOTIDE SEQUENCE</scope>
    <source>
        <strain evidence="2">NY070348D</strain>
    </source>
</reference>
<accession>A0A7S2SEP3</accession>
<keyword evidence="1" id="KW-0472">Membrane</keyword>
<dbReference type="AlphaFoldDB" id="A0A7S2SEP3"/>
<dbReference type="EMBL" id="HBHK01020766">
    <property type="protein sequence ID" value="CAD9697381.1"/>
    <property type="molecule type" value="Transcribed_RNA"/>
</dbReference>
<gene>
    <name evidence="2" type="ORF">QSP1433_LOCUS13190</name>
</gene>
<evidence type="ECO:0000256" key="1">
    <source>
        <dbReference type="SAM" id="Phobius"/>
    </source>
</evidence>
<proteinExistence type="predicted"/>